<reference evidence="1" key="2">
    <citation type="submission" date="2025-08" db="UniProtKB">
        <authorList>
            <consortium name="Ensembl"/>
        </authorList>
    </citation>
    <scope>IDENTIFICATION</scope>
</reference>
<name>A0AC11EAW7_SHEEP</name>
<organism evidence="1">
    <name type="scientific">Ovis aries</name>
    <name type="common">Sheep</name>
    <dbReference type="NCBI Taxonomy" id="9940"/>
    <lineage>
        <taxon>Eukaryota</taxon>
        <taxon>Metazoa</taxon>
        <taxon>Chordata</taxon>
        <taxon>Craniata</taxon>
        <taxon>Vertebrata</taxon>
        <taxon>Euteleostomi</taxon>
        <taxon>Mammalia</taxon>
        <taxon>Eutheria</taxon>
        <taxon>Laurasiatheria</taxon>
        <taxon>Artiodactyla</taxon>
        <taxon>Ruminantia</taxon>
        <taxon>Pecora</taxon>
        <taxon>Bovidae</taxon>
        <taxon>Caprinae</taxon>
        <taxon>Ovis</taxon>
    </lineage>
</organism>
<evidence type="ECO:0000313" key="1">
    <source>
        <dbReference type="Ensembl" id="ENSOARP00020056498.1"/>
    </source>
</evidence>
<gene>
    <name evidence="1" type="primary">LOC101107119</name>
</gene>
<reference evidence="1" key="1">
    <citation type="submission" date="2020-11" db="EMBL/GenBank/DDBJ databases">
        <authorList>
            <person name="Davenport K.M."/>
            <person name="Bickhart D.M."/>
            <person name="Smith T.P.L."/>
            <person name="Murdoch B.M."/>
            <person name="Rosen B.D."/>
        </authorList>
    </citation>
    <scope>NUCLEOTIDE SEQUENCE [LARGE SCALE GENOMIC DNA]</scope>
    <source>
        <strain evidence="1">OAR_USU_Benz2616</strain>
    </source>
</reference>
<protein>
    <submittedName>
        <fullName evidence="1">Uncharacterized protein</fullName>
    </submittedName>
</protein>
<dbReference type="Ensembl" id="ENSOART00020061216.1">
    <property type="protein sequence ID" value="ENSOARP00020056498.1"/>
    <property type="gene ID" value="ENSOARG00020030815.1"/>
</dbReference>
<accession>A0AC11EAW7</accession>
<proteinExistence type="predicted"/>
<sequence>MDLKSQKVKLNDGHFIPVLGFGTAAPGEVSKSEALEVTKFAIEVGFRHLDCAHVYRNEEQVGQAIRSKIADGTVKREDIFYTSKLWCTFFRPDLVQPALEKSLKDLQLDYVDLYLIHFPVAMKALEKCKDAGLTKSIGVSNFNHKQLEKILNKPGLKYKPVCNQVECHPYLNQSKLLDFCKSHDIVLVAYSALGSQRIKGWVNLNHPVLLEDPVLCAIAKKHKQTPALVALRYQIQRGVVVLAKSYNKKRIKENIQVFDFELSPEDMKAIDGLNRNIRYSEMLFGVGHPEYPFSEEY</sequence>
<reference evidence="1" key="3">
    <citation type="submission" date="2025-09" db="UniProtKB">
        <authorList>
            <consortium name="Ensembl"/>
        </authorList>
    </citation>
    <scope>IDENTIFICATION</scope>
</reference>